<reference evidence="1" key="1">
    <citation type="submission" date="2019-05" db="EMBL/GenBank/DDBJ databases">
        <authorList>
            <consortium name="Pathogen Informatics"/>
        </authorList>
    </citation>
    <scope>NUCLEOTIDE SEQUENCE [LARGE SCALE GENOMIC DNA]</scope>
    <source>
        <strain evidence="1">NCTC12965</strain>
    </source>
</reference>
<organism evidence="1">
    <name type="scientific">Serratia fonticola</name>
    <dbReference type="NCBI Taxonomy" id="47917"/>
    <lineage>
        <taxon>Bacteria</taxon>
        <taxon>Pseudomonadati</taxon>
        <taxon>Pseudomonadota</taxon>
        <taxon>Gammaproteobacteria</taxon>
        <taxon>Enterobacterales</taxon>
        <taxon>Yersiniaceae</taxon>
        <taxon>Serratia</taxon>
    </lineage>
</organism>
<dbReference type="EMBL" id="CABEEZ010000114">
    <property type="protein sequence ID" value="VTR45875.1"/>
    <property type="molecule type" value="Genomic_DNA"/>
</dbReference>
<protein>
    <submittedName>
        <fullName evidence="1">Uncharacterized protein</fullName>
    </submittedName>
</protein>
<accession>A0A4U9VFW2</accession>
<proteinExistence type="predicted"/>
<name>A0A4U9VFW2_SERFO</name>
<sequence length="67" mass="7757">MIFIDLENKLPTDADLPPDIRWKKADWEAWLIESERLISELAKLNTAGKLKERNELIDKPQRALGKA</sequence>
<evidence type="ECO:0000313" key="1">
    <source>
        <dbReference type="EMBL" id="VTR45875.1"/>
    </source>
</evidence>
<gene>
    <name evidence="1" type="ORF">NCTC12965_05302</name>
</gene>
<dbReference type="AlphaFoldDB" id="A0A4U9VFW2"/>